<accession>A0A066TTQ7</accession>
<sequence length="274" mass="29469">MADLGVILGDLDAETRTVDDVVAALPAADWARATPAAGWTVAHQIAHLAWTDRKALIAAAHPEDWQAEVEELLKAGETYVDDGAAAGARRPPSEILEDWREGRGLLAEALSAVPDGQKLPWYGPPMSAASMATARLMETWAHGQDVFDALGLTREPTARLWHIARFGTRTRDFAYKVHSLAPPTEEFRIELTAPDGSTWAFGPEDAEQKLTGSALGFCLVVTQRRHPADTDLVAHGADVEEWLGIAQAFAGPPGNGRQPGQFAPATDSSPRSRP</sequence>
<dbReference type="NCBIfam" id="TIGR03083">
    <property type="entry name" value="maleylpyruvate isomerase family mycothiol-dependent enzyme"/>
    <property type="match status" value="1"/>
</dbReference>
<dbReference type="eggNOG" id="ENOG502Z7S3">
    <property type="taxonomic scope" value="Bacteria"/>
</dbReference>
<dbReference type="InterPro" id="IPR017517">
    <property type="entry name" value="Maleyloyr_isom"/>
</dbReference>
<dbReference type="AlphaFoldDB" id="A0A066TTQ7"/>
<protein>
    <recommendedName>
        <fullName evidence="6">Wyosine base formation domain-containing protein</fullName>
    </recommendedName>
</protein>
<dbReference type="InterPro" id="IPR017518">
    <property type="entry name" value="CHP03084"/>
</dbReference>
<evidence type="ECO:0000313" key="5">
    <source>
        <dbReference type="Proteomes" id="UP000027345"/>
    </source>
</evidence>
<dbReference type="SUPFAM" id="SSF109854">
    <property type="entry name" value="DinB/YfiT-like putative metalloenzymes"/>
    <property type="match status" value="1"/>
</dbReference>
<keyword evidence="5" id="KW-1185">Reference proteome</keyword>
<name>A0A066TTQ7_9PSEU</name>
<feature type="domain" description="tRNA wybutosine-synthesis" evidence="2">
    <location>
        <begin position="183"/>
        <end position="235"/>
    </location>
</feature>
<gene>
    <name evidence="4" type="ORF">DV20_38265</name>
</gene>
<dbReference type="Proteomes" id="UP000027345">
    <property type="component" value="Unassembled WGS sequence"/>
</dbReference>
<dbReference type="RefSeq" id="WP_051736295.1">
    <property type="nucleotide sequence ID" value="NZ_JMQI01000077.1"/>
</dbReference>
<evidence type="ECO:0000259" key="2">
    <source>
        <dbReference type="Pfam" id="PF08608"/>
    </source>
</evidence>
<evidence type="ECO:0008006" key="6">
    <source>
        <dbReference type="Google" id="ProtNLM"/>
    </source>
</evidence>
<dbReference type="Gene3D" id="1.20.120.450">
    <property type="entry name" value="dinb family like domain"/>
    <property type="match status" value="1"/>
</dbReference>
<dbReference type="OrthoDB" id="113180at2"/>
<dbReference type="EMBL" id="JMQI01000077">
    <property type="protein sequence ID" value="KDN16952.1"/>
    <property type="molecule type" value="Genomic_DNA"/>
</dbReference>
<reference evidence="4 5" key="1">
    <citation type="submission" date="2014-05" db="EMBL/GenBank/DDBJ databases">
        <title>Draft genome sequence of Amycolatopsis rifamycinica DSM 46095.</title>
        <authorList>
            <person name="Lal R."/>
            <person name="Saxena A."/>
            <person name="Kumari R."/>
            <person name="Mukherjee U."/>
            <person name="Singh P."/>
            <person name="Sangwan N."/>
            <person name="Mahato N.K."/>
        </authorList>
    </citation>
    <scope>NUCLEOTIDE SEQUENCE [LARGE SCALE GENOMIC DNA]</scope>
    <source>
        <strain evidence="4 5">DSM 46095</strain>
    </source>
</reference>
<dbReference type="InterPro" id="IPR034660">
    <property type="entry name" value="DinB/YfiT-like"/>
</dbReference>
<dbReference type="Pfam" id="PF08608">
    <property type="entry name" value="Wyosine_form"/>
    <property type="match status" value="1"/>
</dbReference>
<evidence type="ECO:0000256" key="1">
    <source>
        <dbReference type="SAM" id="MobiDB-lite"/>
    </source>
</evidence>
<dbReference type="InterPro" id="IPR024344">
    <property type="entry name" value="MDMPI_metal-binding"/>
</dbReference>
<feature type="domain" description="Mycothiol-dependent maleylpyruvate isomerase metal-binding" evidence="3">
    <location>
        <begin position="11"/>
        <end position="146"/>
    </location>
</feature>
<feature type="region of interest" description="Disordered" evidence="1">
    <location>
        <begin position="249"/>
        <end position="274"/>
    </location>
</feature>
<proteinExistence type="predicted"/>
<organism evidence="4 5">
    <name type="scientific">Amycolatopsis rifamycinica</name>
    <dbReference type="NCBI Taxonomy" id="287986"/>
    <lineage>
        <taxon>Bacteria</taxon>
        <taxon>Bacillati</taxon>
        <taxon>Actinomycetota</taxon>
        <taxon>Actinomycetes</taxon>
        <taxon>Pseudonocardiales</taxon>
        <taxon>Pseudonocardiaceae</taxon>
        <taxon>Amycolatopsis</taxon>
    </lineage>
</organism>
<dbReference type="NCBIfam" id="TIGR03084">
    <property type="entry name" value="TIGR03084 family metal-binding protein"/>
    <property type="match status" value="1"/>
</dbReference>
<evidence type="ECO:0000313" key="4">
    <source>
        <dbReference type="EMBL" id="KDN16952.1"/>
    </source>
</evidence>
<dbReference type="InterPro" id="IPR013917">
    <property type="entry name" value="tRNA_wybutosine-synth"/>
</dbReference>
<dbReference type="STRING" id="287986.DV20_38265"/>
<evidence type="ECO:0000259" key="3">
    <source>
        <dbReference type="Pfam" id="PF11716"/>
    </source>
</evidence>
<dbReference type="Pfam" id="PF11716">
    <property type="entry name" value="MDMPI_N"/>
    <property type="match status" value="1"/>
</dbReference>
<dbReference type="GO" id="GO:0046872">
    <property type="term" value="F:metal ion binding"/>
    <property type="evidence" value="ECO:0007669"/>
    <property type="project" value="InterPro"/>
</dbReference>
<comment type="caution">
    <text evidence="4">The sequence shown here is derived from an EMBL/GenBank/DDBJ whole genome shotgun (WGS) entry which is preliminary data.</text>
</comment>